<dbReference type="PANTHER" id="PTHR11177:SF392">
    <property type="entry name" value="HAP41P"/>
    <property type="match status" value="1"/>
</dbReference>
<feature type="compositionally biased region" description="Polar residues" evidence="9">
    <location>
        <begin position="390"/>
        <end position="404"/>
    </location>
</feature>
<dbReference type="OrthoDB" id="73875at2759"/>
<proteinExistence type="inferred from homology"/>
<keyword evidence="6" id="KW-0624">Polysaccharide degradation</keyword>
<organism evidence="11 12">
    <name type="scientific">Coemansia javaensis</name>
    <dbReference type="NCBI Taxonomy" id="2761396"/>
    <lineage>
        <taxon>Eukaryota</taxon>
        <taxon>Fungi</taxon>
        <taxon>Fungi incertae sedis</taxon>
        <taxon>Zoopagomycota</taxon>
        <taxon>Kickxellomycotina</taxon>
        <taxon>Kickxellomycetes</taxon>
        <taxon>Kickxellales</taxon>
        <taxon>Kickxellaceae</taxon>
        <taxon>Coemansia</taxon>
    </lineage>
</organism>
<evidence type="ECO:0000256" key="3">
    <source>
        <dbReference type="ARBA" id="ARBA00023024"/>
    </source>
</evidence>
<dbReference type="EMBL" id="JANBUL010000154">
    <property type="protein sequence ID" value="KAJ2779995.1"/>
    <property type="molecule type" value="Genomic_DNA"/>
</dbReference>
<evidence type="ECO:0000313" key="11">
    <source>
        <dbReference type="EMBL" id="KAJ2779995.1"/>
    </source>
</evidence>
<feature type="compositionally biased region" description="Low complexity" evidence="9">
    <location>
        <begin position="361"/>
        <end position="389"/>
    </location>
</feature>
<feature type="domain" description="GH18" evidence="10">
    <location>
        <begin position="1"/>
        <end position="362"/>
    </location>
</feature>
<keyword evidence="2 7" id="KW-0378">Hydrolase</keyword>
<dbReference type="GO" id="GO:0008843">
    <property type="term" value="F:endochitinase activity"/>
    <property type="evidence" value="ECO:0007669"/>
    <property type="project" value="UniProtKB-EC"/>
</dbReference>
<dbReference type="Proteomes" id="UP001140217">
    <property type="component" value="Unassembled WGS sequence"/>
</dbReference>
<evidence type="ECO:0000256" key="1">
    <source>
        <dbReference type="ARBA" id="ARBA00000822"/>
    </source>
</evidence>
<gene>
    <name evidence="11" type="ORF">H4R18_003695</name>
</gene>
<dbReference type="InterPro" id="IPR005089">
    <property type="entry name" value="CBM19"/>
</dbReference>
<evidence type="ECO:0000256" key="8">
    <source>
        <dbReference type="RuleBase" id="RU004453"/>
    </source>
</evidence>
<dbReference type="AlphaFoldDB" id="A0A9W8H721"/>
<dbReference type="PANTHER" id="PTHR11177">
    <property type="entry name" value="CHITINASE"/>
    <property type="match status" value="1"/>
</dbReference>
<dbReference type="InterPro" id="IPR011583">
    <property type="entry name" value="Chitinase_II/V-like_cat"/>
</dbReference>
<dbReference type="Gene3D" id="3.20.20.80">
    <property type="entry name" value="Glycosidases"/>
    <property type="match status" value="1"/>
</dbReference>
<comment type="caution">
    <text evidence="11">The sequence shown here is derived from an EMBL/GenBank/DDBJ whole genome shotgun (WGS) entry which is preliminary data.</text>
</comment>
<dbReference type="GO" id="GO:0008061">
    <property type="term" value="F:chitin binding"/>
    <property type="evidence" value="ECO:0007669"/>
    <property type="project" value="InterPro"/>
</dbReference>
<protein>
    <recommendedName>
        <fullName evidence="10">GH18 domain-containing protein</fullName>
    </recommendedName>
</protein>
<evidence type="ECO:0000256" key="2">
    <source>
        <dbReference type="ARBA" id="ARBA00022801"/>
    </source>
</evidence>
<dbReference type="InterPro" id="IPR050314">
    <property type="entry name" value="Glycosyl_Hydrlase_18"/>
</dbReference>
<evidence type="ECO:0000256" key="7">
    <source>
        <dbReference type="RuleBase" id="RU000489"/>
    </source>
</evidence>
<evidence type="ECO:0000313" key="12">
    <source>
        <dbReference type="Proteomes" id="UP001140217"/>
    </source>
</evidence>
<dbReference type="GO" id="GO:0005576">
    <property type="term" value="C:extracellular region"/>
    <property type="evidence" value="ECO:0007669"/>
    <property type="project" value="TreeGrafter"/>
</dbReference>
<dbReference type="Pfam" id="PF00704">
    <property type="entry name" value="Glyco_hydro_18"/>
    <property type="match status" value="1"/>
</dbReference>
<dbReference type="SMART" id="SM00636">
    <property type="entry name" value="Glyco_18"/>
    <property type="match status" value="1"/>
</dbReference>
<dbReference type="InterPro" id="IPR017853">
    <property type="entry name" value="GH"/>
</dbReference>
<evidence type="ECO:0000256" key="9">
    <source>
        <dbReference type="SAM" id="MobiDB-lite"/>
    </source>
</evidence>
<dbReference type="PROSITE" id="PS01095">
    <property type="entry name" value="GH18_1"/>
    <property type="match status" value="1"/>
</dbReference>
<name>A0A9W8H721_9FUNG</name>
<keyword evidence="12" id="KW-1185">Reference proteome</keyword>
<feature type="region of interest" description="Disordered" evidence="9">
    <location>
        <begin position="361"/>
        <end position="417"/>
    </location>
</feature>
<dbReference type="GO" id="GO:0000272">
    <property type="term" value="P:polysaccharide catabolic process"/>
    <property type="evidence" value="ECO:0007669"/>
    <property type="project" value="UniProtKB-KW"/>
</dbReference>
<dbReference type="Gene3D" id="3.10.50.10">
    <property type="match status" value="1"/>
</dbReference>
<keyword evidence="3" id="KW-0146">Chitin degradation</keyword>
<dbReference type="SUPFAM" id="SSF54556">
    <property type="entry name" value="Chitinase insertion domain"/>
    <property type="match status" value="1"/>
</dbReference>
<sequence>MDGVDFSQYTHINVAFGIPRRDGSFTFEDDWALPQIVGQVRAGGAKVLMSVGGWTGSNYFSEILKDGAARERLLSSMATYVRDNKLDGIDIDWEYPGRLGNTCNAVDPQNDAPNFLAFLKDLRARFDSDFGAGQRLITLAVRVQPFDQNGAPMGDVSEFAAAVDYANIMAYDINGPWNADTGPNAPLNFDAGKGTPLSLVSAVDAWTKAGWPARQLVAGVGFYGRATTAQQDMTRDSTNQYQPQLHDVPLGDSEDAPWYDACARTTSTSGTWQWKHLRDQGVLTAPDTAAAPWIRMWDDTSKTPWLFNRETKTFLSYDDPDSIRIKSAYAASRGLAGVMIWSANMDYNGELVRAARSFGNATAPAASSPGTSAAATSSAETRTSGATGAHSASTTESRPASASATEPAHTPSGGPTAGGACDSHNTYQCVDPSGRNAAYLVCVNGRLIAASCARGTVCLSLQSTIVCGWPALRGLVLGLDSLLGAV</sequence>
<dbReference type="SUPFAM" id="SSF51445">
    <property type="entry name" value="(Trans)glycosidases"/>
    <property type="match status" value="1"/>
</dbReference>
<evidence type="ECO:0000256" key="6">
    <source>
        <dbReference type="ARBA" id="ARBA00023326"/>
    </source>
</evidence>
<dbReference type="InterPro" id="IPR001223">
    <property type="entry name" value="Glyco_hydro18_cat"/>
</dbReference>
<comment type="catalytic activity">
    <reaction evidence="1">
        <text>Random endo-hydrolysis of N-acetyl-beta-D-glucosaminide (1-&gt;4)-beta-linkages in chitin and chitodextrins.</text>
        <dbReference type="EC" id="3.2.1.14"/>
    </reaction>
</comment>
<dbReference type="Pfam" id="PF03427">
    <property type="entry name" value="CBM_19"/>
    <property type="match status" value="1"/>
</dbReference>
<dbReference type="GO" id="GO:0006032">
    <property type="term" value="P:chitin catabolic process"/>
    <property type="evidence" value="ECO:0007669"/>
    <property type="project" value="UniProtKB-KW"/>
</dbReference>
<reference evidence="11" key="1">
    <citation type="submission" date="2022-07" db="EMBL/GenBank/DDBJ databases">
        <title>Phylogenomic reconstructions and comparative analyses of Kickxellomycotina fungi.</title>
        <authorList>
            <person name="Reynolds N.K."/>
            <person name="Stajich J.E."/>
            <person name="Barry K."/>
            <person name="Grigoriev I.V."/>
            <person name="Crous P."/>
            <person name="Smith M.E."/>
        </authorList>
    </citation>
    <scope>NUCLEOTIDE SEQUENCE</scope>
    <source>
        <strain evidence="11">NBRC 105414</strain>
    </source>
</reference>
<dbReference type="InterPro" id="IPR001579">
    <property type="entry name" value="Glyco_hydro_18_chit_AS"/>
</dbReference>
<comment type="similarity">
    <text evidence="8">Belongs to the glycosyl hydrolase 18 family.</text>
</comment>
<evidence type="ECO:0000259" key="10">
    <source>
        <dbReference type="PROSITE" id="PS51910"/>
    </source>
</evidence>
<accession>A0A9W8H721</accession>
<evidence type="ECO:0000256" key="4">
    <source>
        <dbReference type="ARBA" id="ARBA00023277"/>
    </source>
</evidence>
<dbReference type="InterPro" id="IPR029070">
    <property type="entry name" value="Chitinase_insertion_sf"/>
</dbReference>
<keyword evidence="5 7" id="KW-0326">Glycosidase</keyword>
<keyword evidence="4" id="KW-0119">Carbohydrate metabolism</keyword>
<evidence type="ECO:0000256" key="5">
    <source>
        <dbReference type="ARBA" id="ARBA00023295"/>
    </source>
</evidence>
<dbReference type="PROSITE" id="PS51910">
    <property type="entry name" value="GH18_2"/>
    <property type="match status" value="1"/>
</dbReference>